<dbReference type="EMBL" id="CP042997">
    <property type="protein sequence ID" value="QEH36530.1"/>
    <property type="molecule type" value="Genomic_DNA"/>
</dbReference>
<organism evidence="1 2">
    <name type="scientific">Aquisphaera giovannonii</name>
    <dbReference type="NCBI Taxonomy" id="406548"/>
    <lineage>
        <taxon>Bacteria</taxon>
        <taxon>Pseudomonadati</taxon>
        <taxon>Planctomycetota</taxon>
        <taxon>Planctomycetia</taxon>
        <taxon>Isosphaerales</taxon>
        <taxon>Isosphaeraceae</taxon>
        <taxon>Aquisphaera</taxon>
    </lineage>
</organism>
<dbReference type="Pfam" id="PF22558">
    <property type="entry name" value="REase-ARP"/>
    <property type="match status" value="1"/>
</dbReference>
<gene>
    <name evidence="1" type="ORF">OJF2_51140</name>
</gene>
<keyword evidence="2" id="KW-1185">Reference proteome</keyword>
<name>A0A5B9W9L9_9BACT</name>
<dbReference type="Proteomes" id="UP000324233">
    <property type="component" value="Chromosome"/>
</dbReference>
<evidence type="ECO:0000313" key="2">
    <source>
        <dbReference type="Proteomes" id="UP000324233"/>
    </source>
</evidence>
<sequence>MCGFKDQENLNQADFKRTWPGFSDGARADGRYFLRTRDDSGRPDLKPIGPFPYVLPPEFCEENLYEGIRAASVEYFQRAGIKWHDGVALDARPSNHMRDSQICCVNFFMPFANDQAALTEMLRPLFPTIETVLPIDGQYVAFEWIGGRDYLGEASSGAKRTRGEYYTSADAAILIRHTDGTIQLIVFEWKYTEEESGYRGSGRRKINQVDTRVTDIYRSYYDMADGPFDHSVIQRFEDLFNAPFYQLLRLQLLVREAVRHQELGATMGTLIHVAPSENLATINATCPGLEGDSLANTWRGILRDAGSFVSVTTEALFQGIPLDRLPQLHAWAEYMKARYRFLAAVAP</sequence>
<reference evidence="1 2" key="1">
    <citation type="submission" date="2019-08" db="EMBL/GenBank/DDBJ databases">
        <title>Deep-cultivation of Planctomycetes and their phenomic and genomic characterization uncovers novel biology.</title>
        <authorList>
            <person name="Wiegand S."/>
            <person name="Jogler M."/>
            <person name="Boedeker C."/>
            <person name="Pinto D."/>
            <person name="Vollmers J."/>
            <person name="Rivas-Marin E."/>
            <person name="Kohn T."/>
            <person name="Peeters S.H."/>
            <person name="Heuer A."/>
            <person name="Rast P."/>
            <person name="Oberbeckmann S."/>
            <person name="Bunk B."/>
            <person name="Jeske O."/>
            <person name="Meyerdierks A."/>
            <person name="Storesund J.E."/>
            <person name="Kallscheuer N."/>
            <person name="Luecker S."/>
            <person name="Lage O.M."/>
            <person name="Pohl T."/>
            <person name="Merkel B.J."/>
            <person name="Hornburger P."/>
            <person name="Mueller R.-W."/>
            <person name="Bruemmer F."/>
            <person name="Labrenz M."/>
            <person name="Spormann A.M."/>
            <person name="Op den Camp H."/>
            <person name="Overmann J."/>
            <person name="Amann R."/>
            <person name="Jetten M.S.M."/>
            <person name="Mascher T."/>
            <person name="Medema M.H."/>
            <person name="Devos D.P."/>
            <person name="Kaster A.-K."/>
            <person name="Ovreas L."/>
            <person name="Rohde M."/>
            <person name="Galperin M.Y."/>
            <person name="Jogler C."/>
        </authorList>
    </citation>
    <scope>NUCLEOTIDE SEQUENCE [LARGE SCALE GENOMIC DNA]</scope>
    <source>
        <strain evidence="1 2">OJF2</strain>
    </source>
</reference>
<dbReference type="KEGG" id="agv:OJF2_51140"/>
<dbReference type="RefSeq" id="WP_148596204.1">
    <property type="nucleotide sequence ID" value="NZ_CP042997.1"/>
</dbReference>
<dbReference type="OrthoDB" id="1093522at2"/>
<proteinExistence type="predicted"/>
<protein>
    <submittedName>
        <fullName evidence="1">Uncharacterized protein</fullName>
    </submittedName>
</protein>
<dbReference type="InterPro" id="IPR054333">
    <property type="entry name" value="REase-ARP-assoc"/>
</dbReference>
<accession>A0A5B9W9L9</accession>
<dbReference type="AlphaFoldDB" id="A0A5B9W9L9"/>
<evidence type="ECO:0000313" key="1">
    <source>
        <dbReference type="EMBL" id="QEH36530.1"/>
    </source>
</evidence>